<name>A0AAV8PHA5_ENSVE</name>
<gene>
    <name evidence="2" type="ORF">OPV22_012635</name>
</gene>
<feature type="chain" id="PRO_5043765144" description="Secreted protein" evidence="1">
    <location>
        <begin position="17"/>
        <end position="67"/>
    </location>
</feature>
<sequence length="67" mass="7063">MRRAVWLCSCSSVCLAGNSEVPEVGFGFRSGVSGVPSPCLFVEAHGVALLHVEAGNNWDVIIDDSDV</sequence>
<accession>A0AAV8PHA5</accession>
<organism evidence="2 3">
    <name type="scientific">Ensete ventricosum</name>
    <name type="common">Abyssinian banana</name>
    <name type="synonym">Musa ensete</name>
    <dbReference type="NCBI Taxonomy" id="4639"/>
    <lineage>
        <taxon>Eukaryota</taxon>
        <taxon>Viridiplantae</taxon>
        <taxon>Streptophyta</taxon>
        <taxon>Embryophyta</taxon>
        <taxon>Tracheophyta</taxon>
        <taxon>Spermatophyta</taxon>
        <taxon>Magnoliopsida</taxon>
        <taxon>Liliopsida</taxon>
        <taxon>Zingiberales</taxon>
        <taxon>Musaceae</taxon>
        <taxon>Ensete</taxon>
    </lineage>
</organism>
<reference evidence="2 3" key="1">
    <citation type="submission" date="2022-12" db="EMBL/GenBank/DDBJ databases">
        <title>Chromosome-scale assembly of the Ensete ventricosum genome.</title>
        <authorList>
            <person name="Dussert Y."/>
            <person name="Stocks J."/>
            <person name="Wendawek A."/>
            <person name="Woldeyes F."/>
            <person name="Nichols R.A."/>
            <person name="Borrell J.S."/>
        </authorList>
    </citation>
    <scope>NUCLEOTIDE SEQUENCE [LARGE SCALE GENOMIC DNA]</scope>
    <source>
        <strain evidence="3">cv. Maze</strain>
        <tissue evidence="2">Seeds</tissue>
    </source>
</reference>
<evidence type="ECO:0000313" key="3">
    <source>
        <dbReference type="Proteomes" id="UP001222027"/>
    </source>
</evidence>
<dbReference type="EMBL" id="JAQQAF010000004">
    <property type="protein sequence ID" value="KAJ8490914.1"/>
    <property type="molecule type" value="Genomic_DNA"/>
</dbReference>
<keyword evidence="3" id="KW-1185">Reference proteome</keyword>
<dbReference type="AlphaFoldDB" id="A0AAV8PHA5"/>
<evidence type="ECO:0000256" key="1">
    <source>
        <dbReference type="SAM" id="SignalP"/>
    </source>
</evidence>
<proteinExistence type="predicted"/>
<feature type="signal peptide" evidence="1">
    <location>
        <begin position="1"/>
        <end position="16"/>
    </location>
</feature>
<comment type="caution">
    <text evidence="2">The sequence shown here is derived from an EMBL/GenBank/DDBJ whole genome shotgun (WGS) entry which is preliminary data.</text>
</comment>
<dbReference type="Proteomes" id="UP001222027">
    <property type="component" value="Unassembled WGS sequence"/>
</dbReference>
<evidence type="ECO:0000313" key="2">
    <source>
        <dbReference type="EMBL" id="KAJ8490914.1"/>
    </source>
</evidence>
<keyword evidence="1" id="KW-0732">Signal</keyword>
<evidence type="ECO:0008006" key="4">
    <source>
        <dbReference type="Google" id="ProtNLM"/>
    </source>
</evidence>
<protein>
    <recommendedName>
        <fullName evidence="4">Secreted protein</fullName>
    </recommendedName>
</protein>